<dbReference type="Proteomes" id="UP000238954">
    <property type="component" value="Chromosome"/>
</dbReference>
<evidence type="ECO:0000256" key="2">
    <source>
        <dbReference type="ARBA" id="ARBA00023015"/>
    </source>
</evidence>
<dbReference type="RefSeq" id="WP_105999432.1">
    <property type="nucleotide sequence ID" value="NZ_CM009578.1"/>
</dbReference>
<keyword evidence="4" id="KW-0804">Transcription</keyword>
<dbReference type="GO" id="GO:0000976">
    <property type="term" value="F:transcription cis-regulatory region binding"/>
    <property type="evidence" value="ECO:0007669"/>
    <property type="project" value="TreeGrafter"/>
</dbReference>
<evidence type="ECO:0000256" key="3">
    <source>
        <dbReference type="ARBA" id="ARBA00023125"/>
    </source>
</evidence>
<dbReference type="Gene3D" id="3.40.190.10">
    <property type="entry name" value="Periplasmic binding protein-like II"/>
    <property type="match status" value="2"/>
</dbReference>
<dbReference type="GO" id="GO:0003700">
    <property type="term" value="F:DNA-binding transcription factor activity"/>
    <property type="evidence" value="ECO:0007669"/>
    <property type="project" value="InterPro"/>
</dbReference>
<feature type="domain" description="HTH lysR-type" evidence="5">
    <location>
        <begin position="1"/>
        <end position="58"/>
    </location>
</feature>
<keyword evidence="3" id="KW-0238">DNA-binding</keyword>
<reference evidence="7" key="1">
    <citation type="submission" date="2017-11" db="EMBL/GenBank/DDBJ databases">
        <title>The complete genome sequence of Sphingopyxis pomeranensis sp. nov. strain WS5A3p.</title>
        <authorList>
            <person name="Kaminski M.A."/>
        </authorList>
    </citation>
    <scope>NUCLEOTIDE SEQUENCE [LARGE SCALE GENOMIC DNA]</scope>
    <source>
        <strain evidence="7">WS5A3p</strain>
    </source>
</reference>
<dbReference type="CDD" id="cd08420">
    <property type="entry name" value="PBP2_CysL_like"/>
    <property type="match status" value="1"/>
</dbReference>
<dbReference type="InterPro" id="IPR036390">
    <property type="entry name" value="WH_DNA-bd_sf"/>
</dbReference>
<dbReference type="OrthoDB" id="8479357at2"/>
<dbReference type="PANTHER" id="PTHR30126:SF39">
    <property type="entry name" value="HTH-TYPE TRANSCRIPTIONAL REGULATOR CYSL"/>
    <property type="match status" value="1"/>
</dbReference>
<evidence type="ECO:0000313" key="7">
    <source>
        <dbReference type="Proteomes" id="UP000238954"/>
    </source>
</evidence>
<evidence type="ECO:0000256" key="4">
    <source>
        <dbReference type="ARBA" id="ARBA00023163"/>
    </source>
</evidence>
<dbReference type="FunFam" id="1.10.10.10:FF:000001">
    <property type="entry name" value="LysR family transcriptional regulator"/>
    <property type="match status" value="1"/>
</dbReference>
<protein>
    <submittedName>
        <fullName evidence="6">LysR family transcriptional regulator</fullName>
    </submittedName>
</protein>
<sequence>MTLEQLRIFVGVAEREHMTRAAEALNITQSAVSAAIKTLEERHEVPLFHRIGRRIELTDAGRAFLVEARAVLGRAASAERTLAEFGGLERGTLTLVASQTIAGYWLPPFLARFRRRYPGIKVTLSIGNSEQAADQVREGSAELGFVEGLIDDPALARWTVGHDDLALVGAEARRGAVDGDWLRSVPWVLREEGSGTRSTFAAALAPLGLTLADLDVVLTLPSNEAVRSAVDAGAGHTVLSTLVVEPLVRAGRLHRIAFALEPRPFYGLRHKERYRGKAGDALLDLIGQSTSAGD</sequence>
<comment type="caution">
    <text evidence="6">The sequence shown here is derived from an EMBL/GenBank/DDBJ whole genome shotgun (WGS) entry which is preliminary data.</text>
</comment>
<dbReference type="SUPFAM" id="SSF53850">
    <property type="entry name" value="Periplasmic binding protein-like II"/>
    <property type="match status" value="1"/>
</dbReference>
<keyword evidence="7" id="KW-1185">Reference proteome</keyword>
<evidence type="ECO:0000313" key="6">
    <source>
        <dbReference type="EMBL" id="PQM26051.1"/>
    </source>
</evidence>
<dbReference type="Pfam" id="PF03466">
    <property type="entry name" value="LysR_substrate"/>
    <property type="match status" value="1"/>
</dbReference>
<evidence type="ECO:0000259" key="5">
    <source>
        <dbReference type="PROSITE" id="PS50931"/>
    </source>
</evidence>
<dbReference type="InterPro" id="IPR005119">
    <property type="entry name" value="LysR_subst-bd"/>
</dbReference>
<dbReference type="InterPro" id="IPR036388">
    <property type="entry name" value="WH-like_DNA-bd_sf"/>
</dbReference>
<dbReference type="Gene3D" id="1.10.10.10">
    <property type="entry name" value="Winged helix-like DNA-binding domain superfamily/Winged helix DNA-binding domain"/>
    <property type="match status" value="1"/>
</dbReference>
<dbReference type="PROSITE" id="PS50931">
    <property type="entry name" value="HTH_LYSR"/>
    <property type="match status" value="1"/>
</dbReference>
<dbReference type="Pfam" id="PF00126">
    <property type="entry name" value="HTH_1"/>
    <property type="match status" value="1"/>
</dbReference>
<dbReference type="EMBL" id="PHFW01000003">
    <property type="protein sequence ID" value="PQM26051.1"/>
    <property type="molecule type" value="Genomic_DNA"/>
</dbReference>
<dbReference type="PANTHER" id="PTHR30126">
    <property type="entry name" value="HTH-TYPE TRANSCRIPTIONAL REGULATOR"/>
    <property type="match status" value="1"/>
</dbReference>
<dbReference type="SUPFAM" id="SSF46785">
    <property type="entry name" value="Winged helix' DNA-binding domain"/>
    <property type="match status" value="1"/>
</dbReference>
<evidence type="ECO:0000256" key="1">
    <source>
        <dbReference type="ARBA" id="ARBA00009437"/>
    </source>
</evidence>
<dbReference type="PRINTS" id="PR00039">
    <property type="entry name" value="HTHLYSR"/>
</dbReference>
<proteinExistence type="inferred from homology"/>
<organism evidence="6 7">
    <name type="scientific">Sphingopyxis lindanitolerans</name>
    <dbReference type="NCBI Taxonomy" id="2054227"/>
    <lineage>
        <taxon>Bacteria</taxon>
        <taxon>Pseudomonadati</taxon>
        <taxon>Pseudomonadota</taxon>
        <taxon>Alphaproteobacteria</taxon>
        <taxon>Sphingomonadales</taxon>
        <taxon>Sphingomonadaceae</taxon>
        <taxon>Sphingopyxis</taxon>
    </lineage>
</organism>
<accession>A0A2S8B0X6</accession>
<name>A0A2S8B0X6_9SPHN</name>
<comment type="similarity">
    <text evidence="1">Belongs to the LysR transcriptional regulatory family.</text>
</comment>
<dbReference type="AlphaFoldDB" id="A0A2S8B0X6"/>
<dbReference type="InterPro" id="IPR000847">
    <property type="entry name" value="LysR_HTH_N"/>
</dbReference>
<keyword evidence="2" id="KW-0805">Transcription regulation</keyword>
<gene>
    <name evidence="6" type="ORF">CVO77_13220</name>
</gene>